<keyword evidence="1 4" id="KW-0808">Transferase</keyword>
<dbReference type="AlphaFoldDB" id="A0A1H3G882"/>
<evidence type="ECO:0000259" key="3">
    <source>
        <dbReference type="Pfam" id="PF13439"/>
    </source>
</evidence>
<feature type="domain" description="Glycosyl transferase family 1" evidence="2">
    <location>
        <begin position="188"/>
        <end position="343"/>
    </location>
</feature>
<dbReference type="GO" id="GO:0016757">
    <property type="term" value="F:glycosyltransferase activity"/>
    <property type="evidence" value="ECO:0007669"/>
    <property type="project" value="InterPro"/>
</dbReference>
<feature type="domain" description="Glycosyltransferase subfamily 4-like N-terminal" evidence="3">
    <location>
        <begin position="22"/>
        <end position="176"/>
    </location>
</feature>
<evidence type="ECO:0000256" key="1">
    <source>
        <dbReference type="ARBA" id="ARBA00022679"/>
    </source>
</evidence>
<dbReference type="PANTHER" id="PTHR46401:SF2">
    <property type="entry name" value="GLYCOSYLTRANSFERASE WBBK-RELATED"/>
    <property type="match status" value="1"/>
</dbReference>
<dbReference type="SUPFAM" id="SSF53756">
    <property type="entry name" value="UDP-Glycosyltransferase/glycogen phosphorylase"/>
    <property type="match status" value="1"/>
</dbReference>
<dbReference type="InterPro" id="IPR001296">
    <property type="entry name" value="Glyco_trans_1"/>
</dbReference>
<dbReference type="Pfam" id="PF00534">
    <property type="entry name" value="Glycos_transf_1"/>
    <property type="match status" value="1"/>
</dbReference>
<dbReference type="RefSeq" id="WP_092571789.1">
    <property type="nucleotide sequence ID" value="NZ_BMXH01000007.1"/>
</dbReference>
<gene>
    <name evidence="4" type="ORF">SAMN05443545_10934</name>
</gene>
<evidence type="ECO:0000313" key="4">
    <source>
        <dbReference type="EMBL" id="SDX99250.1"/>
    </source>
</evidence>
<dbReference type="Gene3D" id="3.40.50.2000">
    <property type="entry name" value="Glycogen Phosphorylase B"/>
    <property type="match status" value="2"/>
</dbReference>
<dbReference type="GO" id="GO:0009103">
    <property type="term" value="P:lipopolysaccharide biosynthetic process"/>
    <property type="evidence" value="ECO:0007669"/>
    <property type="project" value="TreeGrafter"/>
</dbReference>
<accession>A0A1H3G882</accession>
<protein>
    <submittedName>
        <fullName evidence="4">UDP-glucose:(Heptosyl)LPS alpha-1,3-glucosyltransferase</fullName>
    </submittedName>
</protein>
<dbReference type="STRING" id="574349.SAMN05443545_10934"/>
<reference evidence="4 5" key="1">
    <citation type="submission" date="2016-10" db="EMBL/GenBank/DDBJ databases">
        <authorList>
            <person name="de Groot N.N."/>
        </authorList>
    </citation>
    <scope>NUCLEOTIDE SEQUENCE [LARGE SCALE GENOMIC DNA]</scope>
    <source>
        <strain evidence="4 5">DSM 19219</strain>
    </source>
</reference>
<dbReference type="PANTHER" id="PTHR46401">
    <property type="entry name" value="GLYCOSYLTRANSFERASE WBBK-RELATED"/>
    <property type="match status" value="1"/>
</dbReference>
<dbReference type="Proteomes" id="UP000198500">
    <property type="component" value="Unassembled WGS sequence"/>
</dbReference>
<dbReference type="CDD" id="cd03801">
    <property type="entry name" value="GT4_PimA-like"/>
    <property type="match status" value="1"/>
</dbReference>
<evidence type="ECO:0000313" key="5">
    <source>
        <dbReference type="Proteomes" id="UP000198500"/>
    </source>
</evidence>
<dbReference type="Pfam" id="PF13439">
    <property type="entry name" value="Glyco_transf_4"/>
    <property type="match status" value="1"/>
</dbReference>
<sequence>MTSTNAAPLAAIAIRQVEKRTGASRNAFEQTAALRELGYRVVILAERGNRQLIEQSGADWVRLWRWPFKGPQRRFWFDRRVQAWCRRHTPALLISHGDCVTNDVVYMHNCVHLASQRIHGRDQATGEVAAIHDHVLSQNRGQRIAVNSRLMGDDLASRYNISRARIDISYPGYDPAQFNPERARSDRRSMRESLGIEEATRLIGLVTSGNFRKRNVAGFVSMAAELLSKSDHDHRFLVVGKDDASPYQQQAEQLGIADRFLWRSTIPEVERLYGALDLFVLPAHIEEFGRVVLEAMACGTPVLLSHWVGAAELLESDFEELIVESDQPTEWAERIVSIMERDDYHELAAGLAQLANHYSHEQQYEKLKDAFRLLCKDT</sequence>
<keyword evidence="5" id="KW-1185">Reference proteome</keyword>
<dbReference type="InterPro" id="IPR028098">
    <property type="entry name" value="Glyco_trans_4-like_N"/>
</dbReference>
<dbReference type="OrthoDB" id="433681at2"/>
<proteinExistence type="predicted"/>
<organism evidence="4 5">
    <name type="scientific">Aidingimonas halophila</name>
    <dbReference type="NCBI Taxonomy" id="574349"/>
    <lineage>
        <taxon>Bacteria</taxon>
        <taxon>Pseudomonadati</taxon>
        <taxon>Pseudomonadota</taxon>
        <taxon>Gammaproteobacteria</taxon>
        <taxon>Oceanospirillales</taxon>
        <taxon>Halomonadaceae</taxon>
        <taxon>Aidingimonas</taxon>
    </lineage>
</organism>
<name>A0A1H3G882_9GAMM</name>
<dbReference type="EMBL" id="FNNI01000009">
    <property type="protein sequence ID" value="SDX99250.1"/>
    <property type="molecule type" value="Genomic_DNA"/>
</dbReference>
<evidence type="ECO:0000259" key="2">
    <source>
        <dbReference type="Pfam" id="PF00534"/>
    </source>
</evidence>